<dbReference type="KEGG" id="bpor:BPO_0617"/>
<sequence>MKIKTVLIASVGVATVATTAHSCLALATSSVGLAVIKTILLGGIKKGLATFKDPNAFLENNLIDQAMPQQLRNITNVLEKVAPNVVQKQRTYLAQAAAYTANVSEPILTNAVNGLTAEDITRISNGGSGVATQILKEKTEQQLIATIAPRVEQELNKNGITKTINAALQGNNLLGGILGGNTASSQNVSPTGLSQMLSGFLVDGLFNLVEDYEKQNQSQIINAIKK</sequence>
<dbReference type="Proteomes" id="UP001432059">
    <property type="component" value="Chromosome"/>
</dbReference>
<reference evidence="2" key="1">
    <citation type="submission" date="2023-10" db="EMBL/GenBank/DDBJ databases">
        <title>Characterization and whole genome sequencing of a novel strain of Bergeyella porcorum QD2021 isolated from pig.</title>
        <authorList>
            <person name="Liu G."/>
            <person name="Chen C."/>
            <person name="Han X."/>
        </authorList>
    </citation>
    <scope>NUCLEOTIDE SEQUENCE</scope>
    <source>
        <strain evidence="2">QD2021</strain>
    </source>
</reference>
<protein>
    <recommendedName>
        <fullName evidence="4">DUF4197 domain-containing protein</fullName>
    </recommendedName>
</protein>
<dbReference type="InterPro" id="IPR025245">
    <property type="entry name" value="DUF4197"/>
</dbReference>
<evidence type="ECO:0008006" key="4">
    <source>
        <dbReference type="Google" id="ProtNLM"/>
    </source>
</evidence>
<feature type="chain" id="PRO_5043804069" description="DUF4197 domain-containing protein" evidence="1">
    <location>
        <begin position="23"/>
        <end position="226"/>
    </location>
</feature>
<dbReference type="EMBL" id="CP136426">
    <property type="protein sequence ID" value="WOC51264.1"/>
    <property type="molecule type" value="Genomic_DNA"/>
</dbReference>
<dbReference type="Pfam" id="PF13852">
    <property type="entry name" value="DUF4197"/>
    <property type="match status" value="1"/>
</dbReference>
<dbReference type="RefSeq" id="WP_327984912.1">
    <property type="nucleotide sequence ID" value="NZ_CP136426.1"/>
</dbReference>
<proteinExistence type="predicted"/>
<evidence type="ECO:0000313" key="2">
    <source>
        <dbReference type="EMBL" id="WOC51264.1"/>
    </source>
</evidence>
<keyword evidence="3" id="KW-1185">Reference proteome</keyword>
<evidence type="ECO:0000256" key="1">
    <source>
        <dbReference type="SAM" id="SignalP"/>
    </source>
</evidence>
<name>A0AAU0F0N8_9FLAO</name>
<evidence type="ECO:0000313" key="3">
    <source>
        <dbReference type="Proteomes" id="UP001432059"/>
    </source>
</evidence>
<organism evidence="2 3">
    <name type="scientific">Bergeyella porcorum</name>
    <dbReference type="NCBI Taxonomy" id="1735111"/>
    <lineage>
        <taxon>Bacteria</taxon>
        <taxon>Pseudomonadati</taxon>
        <taxon>Bacteroidota</taxon>
        <taxon>Flavobacteriia</taxon>
        <taxon>Flavobacteriales</taxon>
        <taxon>Weeksellaceae</taxon>
        <taxon>Bergeyella</taxon>
    </lineage>
</organism>
<accession>A0AAU0F0N8</accession>
<keyword evidence="1" id="KW-0732">Signal</keyword>
<gene>
    <name evidence="2" type="ORF">BPO_0617</name>
</gene>
<dbReference type="AlphaFoldDB" id="A0AAU0F0N8"/>
<feature type="signal peptide" evidence="1">
    <location>
        <begin position="1"/>
        <end position="22"/>
    </location>
</feature>